<feature type="transmembrane region" description="Helical" evidence="8">
    <location>
        <begin position="136"/>
        <end position="155"/>
    </location>
</feature>
<evidence type="ECO:0000256" key="4">
    <source>
        <dbReference type="ARBA" id="ARBA00022692"/>
    </source>
</evidence>
<dbReference type="InterPro" id="IPR004638">
    <property type="entry name" value="EmrB-like"/>
</dbReference>
<dbReference type="Gene3D" id="1.20.1250.20">
    <property type="entry name" value="MFS general substrate transporter like domains"/>
    <property type="match status" value="1"/>
</dbReference>
<evidence type="ECO:0000313" key="10">
    <source>
        <dbReference type="EMBL" id="SMC81921.1"/>
    </source>
</evidence>
<dbReference type="InterPro" id="IPR036259">
    <property type="entry name" value="MFS_trans_sf"/>
</dbReference>
<feature type="transmembrane region" description="Helical" evidence="8">
    <location>
        <begin position="46"/>
        <end position="66"/>
    </location>
</feature>
<gene>
    <name evidence="10" type="ORF">SAMN02745168_2669</name>
</gene>
<keyword evidence="3" id="KW-1003">Cell membrane</keyword>
<evidence type="ECO:0000256" key="3">
    <source>
        <dbReference type="ARBA" id="ARBA00022475"/>
    </source>
</evidence>
<feature type="transmembrane region" description="Helical" evidence="8">
    <location>
        <begin position="329"/>
        <end position="348"/>
    </location>
</feature>
<feature type="region of interest" description="Disordered" evidence="7">
    <location>
        <begin position="474"/>
        <end position="499"/>
    </location>
</feature>
<dbReference type="NCBIfam" id="TIGR00711">
    <property type="entry name" value="efflux_EmrB"/>
    <property type="match status" value="1"/>
</dbReference>
<dbReference type="AlphaFoldDB" id="A0A1W2C9X0"/>
<feature type="transmembrane region" description="Helical" evidence="8">
    <location>
        <begin position="224"/>
        <end position="244"/>
    </location>
</feature>
<dbReference type="PRINTS" id="PR01036">
    <property type="entry name" value="TCRTETB"/>
</dbReference>
<feature type="transmembrane region" description="Helical" evidence="8">
    <location>
        <begin position="444"/>
        <end position="464"/>
    </location>
</feature>
<accession>A0A1W2C9X0</accession>
<dbReference type="STRING" id="1122930.SAMN02745168_2669"/>
<dbReference type="GO" id="GO:0022857">
    <property type="term" value="F:transmembrane transporter activity"/>
    <property type="evidence" value="ECO:0007669"/>
    <property type="project" value="InterPro"/>
</dbReference>
<dbReference type="InterPro" id="IPR020846">
    <property type="entry name" value="MFS_dom"/>
</dbReference>
<dbReference type="FunFam" id="1.20.1720.10:FF:000021">
    <property type="entry name" value="Drug resistance transporter, EmrB/QacA subfamily"/>
    <property type="match status" value="1"/>
</dbReference>
<feature type="transmembrane region" description="Helical" evidence="8">
    <location>
        <begin position="199"/>
        <end position="218"/>
    </location>
</feature>
<feature type="domain" description="Major facilitator superfamily (MFS) profile" evidence="9">
    <location>
        <begin position="12"/>
        <end position="470"/>
    </location>
</feature>
<dbReference type="InterPro" id="IPR011701">
    <property type="entry name" value="MFS"/>
</dbReference>
<feature type="compositionally biased region" description="Basic and acidic residues" evidence="7">
    <location>
        <begin position="482"/>
        <end position="499"/>
    </location>
</feature>
<dbReference type="Pfam" id="PF07690">
    <property type="entry name" value="MFS_1"/>
    <property type="match status" value="2"/>
</dbReference>
<feature type="transmembrane region" description="Helical" evidence="8">
    <location>
        <begin position="103"/>
        <end position="124"/>
    </location>
</feature>
<dbReference type="CDD" id="cd17321">
    <property type="entry name" value="MFS_MMR_MDR_like"/>
    <property type="match status" value="1"/>
</dbReference>
<feature type="transmembrane region" description="Helical" evidence="8">
    <location>
        <begin position="264"/>
        <end position="286"/>
    </location>
</feature>
<feature type="transmembrane region" description="Helical" evidence="8">
    <location>
        <begin position="78"/>
        <end position="97"/>
    </location>
</feature>
<evidence type="ECO:0000256" key="5">
    <source>
        <dbReference type="ARBA" id="ARBA00022989"/>
    </source>
</evidence>
<comment type="subcellular location">
    <subcellularLocation>
        <location evidence="1">Cell membrane</location>
        <topology evidence="1">Multi-pass membrane protein</topology>
    </subcellularLocation>
</comment>
<dbReference type="GO" id="GO:0005886">
    <property type="term" value="C:plasma membrane"/>
    <property type="evidence" value="ECO:0007669"/>
    <property type="project" value="UniProtKB-SubCell"/>
</dbReference>
<proteinExistence type="predicted"/>
<dbReference type="RefSeq" id="WP_242942851.1">
    <property type="nucleotide sequence ID" value="NZ_FWXW01000008.1"/>
</dbReference>
<evidence type="ECO:0000256" key="6">
    <source>
        <dbReference type="ARBA" id="ARBA00023136"/>
    </source>
</evidence>
<keyword evidence="6 8" id="KW-0472">Membrane</keyword>
<keyword evidence="5 8" id="KW-1133">Transmembrane helix</keyword>
<name>A0A1W2C9X0_9FIRM</name>
<sequence length="499" mass="52170">MKRIGTGNYPVMLLSLALGTFMAALDTSVVNIAVPVIQAEFGAELATVEWVIISYLLVVSSLLLTFGRLSDIHGHKKVYLAGFCIFTLGSLLCSLSTGIEMLVAFRVVQALGSGMMFSTSSAIITDNVAPEKRGGAFGVIAVAVAAAGCAGPVLGGFLADLLGWQSVFYINVPIGIVGIILAAKWIPKDGEQKASPFDIKGALVLFAALFLILLPLNLAGDGLAPALFFAMLAAGLVLGGIFLIHERRTSFPMIRLTLFRSRVFSASLIAAAFCYMAQYIVVFMMPQYFQNDLLLSPSMAGLAYLPFPLATIVIAPVSGSFSDRHDSRILSSAGMGVMALGLFLVSFARADTSRWYVVLALVLTGIGSGMFQSPNNSAVMGSAPAEQRGAASGTLAMMRNVGMVLGVAAGGALFGVYSLRTQEVLSSSGLTGEALKLASFSGGFRPTFLTAAGFAVLAMVASFVKGKVRRADASVGIPAEGPSDREPGDGSIRREDPGE</sequence>
<dbReference type="EMBL" id="FWXW01000008">
    <property type="protein sequence ID" value="SMC81921.1"/>
    <property type="molecule type" value="Genomic_DNA"/>
</dbReference>
<dbReference type="PANTHER" id="PTHR42718:SF46">
    <property type="entry name" value="BLR6921 PROTEIN"/>
    <property type="match status" value="1"/>
</dbReference>
<keyword evidence="4 8" id="KW-0812">Transmembrane</keyword>
<dbReference type="Gene3D" id="1.20.1720.10">
    <property type="entry name" value="Multidrug resistance protein D"/>
    <property type="match status" value="1"/>
</dbReference>
<dbReference type="SUPFAM" id="SSF103473">
    <property type="entry name" value="MFS general substrate transporter"/>
    <property type="match status" value="1"/>
</dbReference>
<evidence type="ECO:0000256" key="7">
    <source>
        <dbReference type="SAM" id="MobiDB-lite"/>
    </source>
</evidence>
<dbReference type="PANTHER" id="PTHR42718">
    <property type="entry name" value="MAJOR FACILITATOR SUPERFAMILY MULTIDRUG TRANSPORTER MFSC"/>
    <property type="match status" value="1"/>
</dbReference>
<evidence type="ECO:0000313" key="11">
    <source>
        <dbReference type="Proteomes" id="UP000192790"/>
    </source>
</evidence>
<evidence type="ECO:0000259" key="9">
    <source>
        <dbReference type="PROSITE" id="PS50850"/>
    </source>
</evidence>
<feature type="transmembrane region" description="Helical" evidence="8">
    <location>
        <begin position="401"/>
        <end position="419"/>
    </location>
</feature>
<protein>
    <submittedName>
        <fullName evidence="10">Drug resistance transporter, EmrB/QacA subfamily</fullName>
    </submittedName>
</protein>
<feature type="transmembrane region" description="Helical" evidence="8">
    <location>
        <begin position="167"/>
        <end position="187"/>
    </location>
</feature>
<keyword evidence="2" id="KW-0813">Transport</keyword>
<dbReference type="PROSITE" id="PS50850">
    <property type="entry name" value="MFS"/>
    <property type="match status" value="1"/>
</dbReference>
<keyword evidence="11" id="KW-1185">Reference proteome</keyword>
<evidence type="ECO:0000256" key="2">
    <source>
        <dbReference type="ARBA" id="ARBA00022448"/>
    </source>
</evidence>
<feature type="transmembrane region" description="Helical" evidence="8">
    <location>
        <begin position="12"/>
        <end position="34"/>
    </location>
</feature>
<dbReference type="Proteomes" id="UP000192790">
    <property type="component" value="Unassembled WGS sequence"/>
</dbReference>
<feature type="transmembrane region" description="Helical" evidence="8">
    <location>
        <begin position="298"/>
        <end position="317"/>
    </location>
</feature>
<reference evidence="10 11" key="1">
    <citation type="submission" date="2017-04" db="EMBL/GenBank/DDBJ databases">
        <authorList>
            <person name="Afonso C.L."/>
            <person name="Miller P.J."/>
            <person name="Scott M.A."/>
            <person name="Spackman E."/>
            <person name="Goraichik I."/>
            <person name="Dimitrov K.M."/>
            <person name="Suarez D.L."/>
            <person name="Swayne D.E."/>
        </authorList>
    </citation>
    <scope>NUCLEOTIDE SEQUENCE [LARGE SCALE GENOMIC DNA]</scope>
    <source>
        <strain evidence="10 11">DSM 12816</strain>
    </source>
</reference>
<evidence type="ECO:0000256" key="1">
    <source>
        <dbReference type="ARBA" id="ARBA00004651"/>
    </source>
</evidence>
<evidence type="ECO:0000256" key="8">
    <source>
        <dbReference type="SAM" id="Phobius"/>
    </source>
</evidence>
<feature type="transmembrane region" description="Helical" evidence="8">
    <location>
        <begin position="354"/>
        <end position="371"/>
    </location>
</feature>
<organism evidence="10 11">
    <name type="scientific">Papillibacter cinnamivorans DSM 12816</name>
    <dbReference type="NCBI Taxonomy" id="1122930"/>
    <lineage>
        <taxon>Bacteria</taxon>
        <taxon>Bacillati</taxon>
        <taxon>Bacillota</taxon>
        <taxon>Clostridia</taxon>
        <taxon>Eubacteriales</taxon>
        <taxon>Oscillospiraceae</taxon>
        <taxon>Papillibacter</taxon>
    </lineage>
</organism>